<dbReference type="RefSeq" id="WP_170195549.1">
    <property type="nucleotide sequence ID" value="NZ_JABBNB010000019.1"/>
</dbReference>
<name>A0A848L1T3_9ACTN</name>
<proteinExistence type="predicted"/>
<organism evidence="1 2">
    <name type="scientific">Gordonia asplenii</name>
    <dbReference type="NCBI Taxonomy" id="2725283"/>
    <lineage>
        <taxon>Bacteria</taxon>
        <taxon>Bacillati</taxon>
        <taxon>Actinomycetota</taxon>
        <taxon>Actinomycetes</taxon>
        <taxon>Mycobacteriales</taxon>
        <taxon>Gordoniaceae</taxon>
        <taxon>Gordonia</taxon>
    </lineage>
</organism>
<keyword evidence="2" id="KW-1185">Reference proteome</keyword>
<dbReference type="AlphaFoldDB" id="A0A848L1T3"/>
<comment type="caution">
    <text evidence="1">The sequence shown here is derived from an EMBL/GenBank/DDBJ whole genome shotgun (WGS) entry which is preliminary data.</text>
</comment>
<sequence>MAIPTRPVNHHRMFLMCYEDTFDYGWHHVDLFVHDEEGREVNWVHWTVEADGPEAADASVMREEPQLARTTPWEHRVSDFGMNYWVAEASWDESRAQPGVS</sequence>
<accession>A0A848L1T3</accession>
<reference evidence="1 2" key="1">
    <citation type="submission" date="2020-04" db="EMBL/GenBank/DDBJ databases">
        <title>Gordonia sp. nov. TBRC 11910.</title>
        <authorList>
            <person name="Suriyachadkun C."/>
        </authorList>
    </citation>
    <scope>NUCLEOTIDE SEQUENCE [LARGE SCALE GENOMIC DNA]</scope>
    <source>
        <strain evidence="1 2">TBRC 11910</strain>
    </source>
</reference>
<evidence type="ECO:0000313" key="2">
    <source>
        <dbReference type="Proteomes" id="UP000550729"/>
    </source>
</evidence>
<protein>
    <submittedName>
        <fullName evidence="1">Uncharacterized protein</fullName>
    </submittedName>
</protein>
<dbReference type="EMBL" id="JABBNB010000019">
    <property type="protein sequence ID" value="NMO03045.1"/>
    <property type="molecule type" value="Genomic_DNA"/>
</dbReference>
<gene>
    <name evidence="1" type="ORF">HH308_17670</name>
</gene>
<evidence type="ECO:0000313" key="1">
    <source>
        <dbReference type="EMBL" id="NMO03045.1"/>
    </source>
</evidence>
<dbReference type="Proteomes" id="UP000550729">
    <property type="component" value="Unassembled WGS sequence"/>
</dbReference>